<evidence type="ECO:0000313" key="3">
    <source>
        <dbReference type="EMBL" id="MBB5016795.1"/>
    </source>
</evidence>
<reference evidence="3 4" key="1">
    <citation type="submission" date="2020-08" db="EMBL/GenBank/DDBJ databases">
        <title>Genomic Encyclopedia of Type Strains, Phase IV (KMG-IV): sequencing the most valuable type-strain genomes for metagenomic binning, comparative biology and taxonomic classification.</title>
        <authorList>
            <person name="Goeker M."/>
        </authorList>
    </citation>
    <scope>NUCLEOTIDE SEQUENCE [LARGE SCALE GENOMIC DNA]</scope>
    <source>
        <strain evidence="3 4">DSM 27165</strain>
    </source>
</reference>
<dbReference type="RefSeq" id="WP_184033577.1">
    <property type="nucleotide sequence ID" value="NZ_JACHHY010000001.1"/>
</dbReference>
<protein>
    <submittedName>
        <fullName evidence="3">Uncharacterized protein</fullName>
    </submittedName>
</protein>
<feature type="chain" id="PRO_5032306770" evidence="2">
    <location>
        <begin position="19"/>
        <end position="179"/>
    </location>
</feature>
<keyword evidence="2" id="KW-0732">Signal</keyword>
<feature type="region of interest" description="Disordered" evidence="1">
    <location>
        <begin position="51"/>
        <end position="72"/>
    </location>
</feature>
<keyword evidence="4" id="KW-1185">Reference proteome</keyword>
<dbReference type="Proteomes" id="UP000575898">
    <property type="component" value="Unassembled WGS sequence"/>
</dbReference>
<name>A0A840MGZ0_9PROT</name>
<sequence>MRVVRCLVLVMLIGTAHATARVELPLPAASLLQPEVIVLWLQANARAADTQGAERARQQAEAAMRQGDRQGTLQSLEHSARLDPSPTALVALAEARLSELGKRFPEGAAIDRDALHQIGQLYQSALASERAYPRLARAAHDTLYQQTQCLHAYLAKRTVPTPCRPLQLLGLTTAEMQTQ</sequence>
<dbReference type="EMBL" id="JACHHY010000001">
    <property type="protein sequence ID" value="MBB5016795.1"/>
    <property type="molecule type" value="Genomic_DNA"/>
</dbReference>
<comment type="caution">
    <text evidence="3">The sequence shown here is derived from an EMBL/GenBank/DDBJ whole genome shotgun (WGS) entry which is preliminary data.</text>
</comment>
<evidence type="ECO:0000313" key="4">
    <source>
        <dbReference type="Proteomes" id="UP000575898"/>
    </source>
</evidence>
<evidence type="ECO:0000256" key="2">
    <source>
        <dbReference type="SAM" id="SignalP"/>
    </source>
</evidence>
<evidence type="ECO:0000256" key="1">
    <source>
        <dbReference type="SAM" id="MobiDB-lite"/>
    </source>
</evidence>
<feature type="signal peptide" evidence="2">
    <location>
        <begin position="1"/>
        <end position="18"/>
    </location>
</feature>
<gene>
    <name evidence="3" type="ORF">HNQ59_000057</name>
</gene>
<organism evidence="3 4">
    <name type="scientific">Chitinivorax tropicus</name>
    <dbReference type="NCBI Taxonomy" id="714531"/>
    <lineage>
        <taxon>Bacteria</taxon>
        <taxon>Pseudomonadati</taxon>
        <taxon>Pseudomonadota</taxon>
        <taxon>Betaproteobacteria</taxon>
        <taxon>Chitinivorax</taxon>
    </lineage>
</organism>
<accession>A0A840MGZ0</accession>
<proteinExistence type="predicted"/>
<dbReference type="AlphaFoldDB" id="A0A840MGZ0"/>